<proteinExistence type="inferred from homology"/>
<evidence type="ECO:0000256" key="3">
    <source>
        <dbReference type="ARBA" id="ARBA00022505"/>
    </source>
</evidence>
<dbReference type="InterPro" id="IPR003725">
    <property type="entry name" value="ModE-bd_N"/>
</dbReference>
<dbReference type="InterPro" id="IPR005116">
    <property type="entry name" value="Transp-assoc_OB_typ1"/>
</dbReference>
<dbReference type="AlphaFoldDB" id="A0A0G3ER75"/>
<dbReference type="Gene3D" id="1.10.10.10">
    <property type="entry name" value="Winged helix-like DNA-binding domain superfamily/Winged helix DNA-binding domain"/>
    <property type="match status" value="1"/>
</dbReference>
<dbReference type="NCBIfam" id="TIGR00637">
    <property type="entry name" value="ModE_repress"/>
    <property type="match status" value="1"/>
</dbReference>
<dbReference type="Pfam" id="PF03459">
    <property type="entry name" value="TOBE"/>
    <property type="match status" value="2"/>
</dbReference>
<dbReference type="InterPro" id="IPR008995">
    <property type="entry name" value="Mo/tungstate-bd_C_term_dom"/>
</dbReference>
<dbReference type="SUPFAM" id="SSF46785">
    <property type="entry name" value="Winged helix' DNA-binding domain"/>
    <property type="match status" value="1"/>
</dbReference>
<feature type="domain" description="Mop" evidence="7">
    <location>
        <begin position="209"/>
        <end position="275"/>
    </location>
</feature>
<feature type="domain" description="Mop" evidence="7">
    <location>
        <begin position="137"/>
        <end position="203"/>
    </location>
</feature>
<dbReference type="OrthoDB" id="9800709at2"/>
<dbReference type="GO" id="GO:0030151">
    <property type="term" value="F:molybdenum ion binding"/>
    <property type="evidence" value="ECO:0007669"/>
    <property type="project" value="UniProtKB-UniRule"/>
</dbReference>
<dbReference type="PIRSF" id="PIRSF005763">
    <property type="entry name" value="Txn_reg_ModE"/>
    <property type="match status" value="1"/>
</dbReference>
<evidence type="ECO:0000256" key="1">
    <source>
        <dbReference type="ARBA" id="ARBA00008110"/>
    </source>
</evidence>
<dbReference type="GO" id="GO:0015689">
    <property type="term" value="P:molybdate ion transport"/>
    <property type="evidence" value="ECO:0007669"/>
    <property type="project" value="UniProtKB-UniRule"/>
</dbReference>
<dbReference type="InterPro" id="IPR000847">
    <property type="entry name" value="LysR_HTH_N"/>
</dbReference>
<feature type="region of interest" description="Required for dimer formation and molybdate binding" evidence="6">
    <location>
        <begin position="138"/>
        <end position="146"/>
    </location>
</feature>
<evidence type="ECO:0000256" key="4">
    <source>
        <dbReference type="ARBA" id="ARBA00022737"/>
    </source>
</evidence>
<dbReference type="KEGG" id="ptx:ABW99_16470"/>
<name>A0A0G3ER75_9BURK</name>
<evidence type="ECO:0000313" key="9">
    <source>
        <dbReference type="Proteomes" id="UP000036700"/>
    </source>
</evidence>
<evidence type="ECO:0000313" key="8">
    <source>
        <dbReference type="EMBL" id="AKJ69568.1"/>
    </source>
</evidence>
<dbReference type="SUPFAM" id="SSF50331">
    <property type="entry name" value="MOP-like"/>
    <property type="match status" value="2"/>
</dbReference>
<keyword evidence="9" id="KW-1185">Reference proteome</keyword>
<dbReference type="InterPro" id="IPR036390">
    <property type="entry name" value="WH_DNA-bd_sf"/>
</dbReference>
<dbReference type="Pfam" id="PF00126">
    <property type="entry name" value="HTH_1"/>
    <property type="match status" value="1"/>
</dbReference>
<dbReference type="STRING" id="445709.ABW99_16470"/>
<dbReference type="PROSITE" id="PS51866">
    <property type="entry name" value="MOP"/>
    <property type="match status" value="2"/>
</dbReference>
<protein>
    <submittedName>
        <fullName evidence="8">Molybdenum-dependent transcriptional regulator</fullName>
    </submittedName>
</protein>
<dbReference type="PANTHER" id="PTHR30432">
    <property type="entry name" value="TRANSCRIPTIONAL REGULATOR MODE"/>
    <property type="match status" value="1"/>
</dbReference>
<dbReference type="RefSeq" id="WP_047215483.1">
    <property type="nucleotide sequence ID" value="NZ_CP011568.3"/>
</dbReference>
<accession>A0A0G3ER75</accession>
<evidence type="ECO:0000259" key="7">
    <source>
        <dbReference type="PROSITE" id="PS51866"/>
    </source>
</evidence>
<dbReference type="InterPro" id="IPR016462">
    <property type="entry name" value="ModE"/>
</dbReference>
<sequence>MSEPDDSRRPETPALQLEGALWLQSDAGNLGGHARIALLEQIRACGSITAAAKAAGMSYKAAWDAVDAMNNLAGEPLVVRSTGGKGGGGTALTERAIKLIEAFRAVEREHRKFLARIGENIEQFDDQWRLIGRLAMRTSARNQLFGTVSALRPGAVNDEVQLSLPGGQKVVAVLTRESTAALGLRVGSEAFALIKASWVMLMSGPSSVRLSARNQLAGVVESITRGAVNAEVTLALPGGTILTAVVTNDSVTELGLAEGEPAVAAFKASSVILGVSA</sequence>
<gene>
    <name evidence="8" type="ORF">ABW99_16470</name>
</gene>
<comment type="similarity">
    <text evidence="1 5">Belongs to the ModE family.</text>
</comment>
<dbReference type="PANTHER" id="PTHR30432:SF1">
    <property type="entry name" value="DNA-BINDING TRANSCRIPTIONAL DUAL REGULATOR MODE"/>
    <property type="match status" value="1"/>
</dbReference>
<keyword evidence="2 5" id="KW-0813">Transport</keyword>
<dbReference type="Gene3D" id="2.40.50.100">
    <property type="match status" value="2"/>
</dbReference>
<organism evidence="8 9">
    <name type="scientific">Pandoraea thiooxydans</name>
    <dbReference type="NCBI Taxonomy" id="445709"/>
    <lineage>
        <taxon>Bacteria</taxon>
        <taxon>Pseudomonadati</taxon>
        <taxon>Pseudomonadota</taxon>
        <taxon>Betaproteobacteria</taxon>
        <taxon>Burkholderiales</taxon>
        <taxon>Burkholderiaceae</taxon>
        <taxon>Pandoraea</taxon>
    </lineage>
</organism>
<dbReference type="NCBIfam" id="TIGR00638">
    <property type="entry name" value="Mop"/>
    <property type="match status" value="2"/>
</dbReference>
<dbReference type="InterPro" id="IPR036388">
    <property type="entry name" value="WH-like_DNA-bd_sf"/>
</dbReference>
<dbReference type="InterPro" id="IPR004606">
    <property type="entry name" value="Mop_domain"/>
</dbReference>
<evidence type="ECO:0000256" key="6">
    <source>
        <dbReference type="PIRSR" id="PIRSR005763-1"/>
    </source>
</evidence>
<dbReference type="GO" id="GO:0003700">
    <property type="term" value="F:DNA-binding transcription factor activity"/>
    <property type="evidence" value="ECO:0007669"/>
    <property type="project" value="InterPro"/>
</dbReference>
<dbReference type="EMBL" id="CP011568">
    <property type="protein sequence ID" value="AKJ69568.1"/>
    <property type="molecule type" value="Genomic_DNA"/>
</dbReference>
<dbReference type="PATRIC" id="fig|445709.3.peg.3481"/>
<keyword evidence="4" id="KW-0677">Repeat</keyword>
<dbReference type="InterPro" id="IPR051815">
    <property type="entry name" value="Molybdate_resp_trans_reg"/>
</dbReference>
<evidence type="ECO:0000256" key="5">
    <source>
        <dbReference type="PIRNR" id="PIRNR005763"/>
    </source>
</evidence>
<keyword evidence="3 5" id="KW-0500">Molybdenum</keyword>
<dbReference type="Proteomes" id="UP000036700">
    <property type="component" value="Chromosome"/>
</dbReference>
<reference evidence="9" key="1">
    <citation type="submission" date="2015-06" db="EMBL/GenBank/DDBJ databases">
        <authorList>
            <person name="Lim Y.L."/>
            <person name="Ee R."/>
            <person name="Yong D."/>
            <person name="How K.Y."/>
            <person name="Yin W.F."/>
            <person name="Chan K.G."/>
        </authorList>
    </citation>
    <scope>NUCLEOTIDE SEQUENCE [LARGE SCALE GENOMIC DNA]</scope>
    <source>
        <strain evidence="9">DSM 25325</strain>
    </source>
</reference>
<evidence type="ECO:0000256" key="2">
    <source>
        <dbReference type="ARBA" id="ARBA00022448"/>
    </source>
</evidence>